<proteinExistence type="predicted"/>
<comment type="caution">
    <text evidence="1">The sequence shown here is derived from an EMBL/GenBank/DDBJ whole genome shotgun (WGS) entry which is preliminary data.</text>
</comment>
<evidence type="ECO:0000313" key="2">
    <source>
        <dbReference type="Proteomes" id="UP001175226"/>
    </source>
</evidence>
<sequence>MVYFRHDIRTALLFVLWFTKSRLPPLPESTSSPSDFQGQHPNMYNAEVATLLFLDYADLKVGKPVIVAYVLTFIY</sequence>
<protein>
    <submittedName>
        <fullName evidence="1">Uncharacterized protein</fullName>
    </submittedName>
</protein>
<accession>A0AA39J8F4</accession>
<name>A0AA39J8F4_9AGAR</name>
<dbReference type="AlphaFoldDB" id="A0AA39J8F4"/>
<evidence type="ECO:0000313" key="1">
    <source>
        <dbReference type="EMBL" id="KAK0436153.1"/>
    </source>
</evidence>
<keyword evidence="2" id="KW-1185">Reference proteome</keyword>
<reference evidence="1" key="1">
    <citation type="submission" date="2023-06" db="EMBL/GenBank/DDBJ databases">
        <authorList>
            <consortium name="Lawrence Berkeley National Laboratory"/>
            <person name="Ahrendt S."/>
            <person name="Sahu N."/>
            <person name="Indic B."/>
            <person name="Wong-Bajracharya J."/>
            <person name="Merenyi Z."/>
            <person name="Ke H.-M."/>
            <person name="Monk M."/>
            <person name="Kocsube S."/>
            <person name="Drula E."/>
            <person name="Lipzen A."/>
            <person name="Balint B."/>
            <person name="Henrissat B."/>
            <person name="Andreopoulos B."/>
            <person name="Martin F.M."/>
            <person name="Harder C.B."/>
            <person name="Rigling D."/>
            <person name="Ford K.L."/>
            <person name="Foster G.D."/>
            <person name="Pangilinan J."/>
            <person name="Papanicolaou A."/>
            <person name="Barry K."/>
            <person name="LaButti K."/>
            <person name="Viragh M."/>
            <person name="Koriabine M."/>
            <person name="Yan M."/>
            <person name="Riley R."/>
            <person name="Champramary S."/>
            <person name="Plett K.L."/>
            <person name="Tsai I.J."/>
            <person name="Slot J."/>
            <person name="Sipos G."/>
            <person name="Plett J."/>
            <person name="Nagy L.G."/>
            <person name="Grigoriev I.V."/>
        </authorList>
    </citation>
    <scope>NUCLEOTIDE SEQUENCE</scope>
    <source>
        <strain evidence="1">FPL87.14</strain>
    </source>
</reference>
<dbReference type="EMBL" id="JAUEPT010000057">
    <property type="protein sequence ID" value="KAK0436153.1"/>
    <property type="molecule type" value="Genomic_DNA"/>
</dbReference>
<organism evidence="1 2">
    <name type="scientific">Armillaria borealis</name>
    <dbReference type="NCBI Taxonomy" id="47425"/>
    <lineage>
        <taxon>Eukaryota</taxon>
        <taxon>Fungi</taxon>
        <taxon>Dikarya</taxon>
        <taxon>Basidiomycota</taxon>
        <taxon>Agaricomycotina</taxon>
        <taxon>Agaricomycetes</taxon>
        <taxon>Agaricomycetidae</taxon>
        <taxon>Agaricales</taxon>
        <taxon>Marasmiineae</taxon>
        <taxon>Physalacriaceae</taxon>
        <taxon>Armillaria</taxon>
    </lineage>
</organism>
<dbReference type="Proteomes" id="UP001175226">
    <property type="component" value="Unassembled WGS sequence"/>
</dbReference>
<gene>
    <name evidence="1" type="ORF">EV421DRAFT_1833222</name>
</gene>